<dbReference type="SUPFAM" id="SSF81383">
    <property type="entry name" value="F-box domain"/>
    <property type="match status" value="1"/>
</dbReference>
<evidence type="ECO:0000313" key="4">
    <source>
        <dbReference type="Proteomes" id="UP000799118"/>
    </source>
</evidence>
<dbReference type="InterPro" id="IPR036047">
    <property type="entry name" value="F-box-like_dom_sf"/>
</dbReference>
<evidence type="ECO:0000313" key="3">
    <source>
        <dbReference type="EMBL" id="KAE9404264.1"/>
    </source>
</evidence>
<dbReference type="InterPro" id="IPR001810">
    <property type="entry name" value="F-box_dom"/>
</dbReference>
<feature type="domain" description="F-box" evidence="2">
    <location>
        <begin position="70"/>
        <end position="119"/>
    </location>
</feature>
<gene>
    <name evidence="3" type="ORF">BT96DRAFT_989539</name>
</gene>
<dbReference type="OrthoDB" id="2322499at2759"/>
<reference evidence="3" key="1">
    <citation type="journal article" date="2019" name="Environ. Microbiol.">
        <title>Fungal ecological strategies reflected in gene transcription - a case study of two litter decomposers.</title>
        <authorList>
            <person name="Barbi F."/>
            <person name="Kohler A."/>
            <person name="Barry K."/>
            <person name="Baskaran P."/>
            <person name="Daum C."/>
            <person name="Fauchery L."/>
            <person name="Ihrmark K."/>
            <person name="Kuo A."/>
            <person name="LaButti K."/>
            <person name="Lipzen A."/>
            <person name="Morin E."/>
            <person name="Grigoriev I.V."/>
            <person name="Henrissat B."/>
            <person name="Lindahl B."/>
            <person name="Martin F."/>
        </authorList>
    </citation>
    <scope>NUCLEOTIDE SEQUENCE</scope>
    <source>
        <strain evidence="3">JB14</strain>
    </source>
</reference>
<proteinExistence type="predicted"/>
<name>A0A6A4I640_9AGAR</name>
<dbReference type="SMART" id="SM00256">
    <property type="entry name" value="FBOX"/>
    <property type="match status" value="1"/>
</dbReference>
<dbReference type="Pfam" id="PF00646">
    <property type="entry name" value="F-box"/>
    <property type="match status" value="1"/>
</dbReference>
<feature type="region of interest" description="Disordered" evidence="1">
    <location>
        <begin position="315"/>
        <end position="344"/>
    </location>
</feature>
<organism evidence="3 4">
    <name type="scientific">Gymnopus androsaceus JB14</name>
    <dbReference type="NCBI Taxonomy" id="1447944"/>
    <lineage>
        <taxon>Eukaryota</taxon>
        <taxon>Fungi</taxon>
        <taxon>Dikarya</taxon>
        <taxon>Basidiomycota</taxon>
        <taxon>Agaricomycotina</taxon>
        <taxon>Agaricomycetes</taxon>
        <taxon>Agaricomycetidae</taxon>
        <taxon>Agaricales</taxon>
        <taxon>Marasmiineae</taxon>
        <taxon>Omphalotaceae</taxon>
        <taxon>Gymnopus</taxon>
    </lineage>
</organism>
<dbReference type="CDD" id="cd09917">
    <property type="entry name" value="F-box_SF"/>
    <property type="match status" value="1"/>
</dbReference>
<dbReference type="Proteomes" id="UP000799118">
    <property type="component" value="Unassembled WGS sequence"/>
</dbReference>
<keyword evidence="4" id="KW-1185">Reference proteome</keyword>
<dbReference type="Gene3D" id="1.20.1280.50">
    <property type="match status" value="1"/>
</dbReference>
<accession>A0A6A4I640</accession>
<sequence>MKTRNSSKFAIKSVKLSPSDATDLIWSSDESEVERLQAKYATICSNTAETKALPESTLKAKGKRGKRGILEKMSALPLDVVLEIYSYLEPLDVLRLSRTSKAMRAFLMSQSNGIVWRTARLNVPDLPPLPSDLSEPQYANLAFDSYCHPCENVIWQCRVRCCNKCFNTAFYSRPNLHSVWNRSYALTFMVFNKLAQHIPYVSVTPWKGPWDGEDKVYFPPNIQTLRHGYRRVRKDEFLVEDWIRRTEQQHVEIMEHAAACSRWQKANNDSRSKELQNTRSRRKAAIYEKLRQLGWGDEIDRLESENSSLLSAHKSVRQAKDLTDKVNPSAPRIKHINSDQMSAG</sequence>
<dbReference type="PROSITE" id="PS50181">
    <property type="entry name" value="FBOX"/>
    <property type="match status" value="1"/>
</dbReference>
<protein>
    <recommendedName>
        <fullName evidence="2">F-box domain-containing protein</fullName>
    </recommendedName>
</protein>
<evidence type="ECO:0000259" key="2">
    <source>
        <dbReference type="PROSITE" id="PS50181"/>
    </source>
</evidence>
<dbReference type="EMBL" id="ML769418">
    <property type="protein sequence ID" value="KAE9404264.1"/>
    <property type="molecule type" value="Genomic_DNA"/>
</dbReference>
<dbReference type="AlphaFoldDB" id="A0A6A4I640"/>
<evidence type="ECO:0000256" key="1">
    <source>
        <dbReference type="SAM" id="MobiDB-lite"/>
    </source>
</evidence>